<proteinExistence type="predicted"/>
<gene>
    <name evidence="1" type="ORF">E3A20_28360</name>
</gene>
<evidence type="ECO:0000313" key="2">
    <source>
        <dbReference type="Proteomes" id="UP000321083"/>
    </source>
</evidence>
<sequence length="241" mass="25613">MQPASTLSTSLPSRRILVAVLLVAGLLSCNPVLAQNSSPKTSRPKRSLVLEVLIQPSPIYRVRAQEWGRELQELGYAPRFREPAAGEKMRIEQQLKDGRDVLLVGGLTKEGALTLGTKTYAVADMKELGRFLDDLRTHGPGGAPAGNPRWGLSEEQFQSFVKLVSEPVEGEVALGSAAAAVSSLKLPDSLTVVFADAAFQASLQPRPTSAPESLNLGGLTKGTALALVLAQYGMGFRPVPG</sequence>
<dbReference type="EMBL" id="SRHE01000880">
    <property type="protein sequence ID" value="TWW08034.1"/>
    <property type="molecule type" value="Genomic_DNA"/>
</dbReference>
<reference evidence="1 2" key="1">
    <citation type="submission" date="2019-08" db="EMBL/GenBank/DDBJ databases">
        <title>100 year-old enigma solved: identification of Planctomyces bekefii, the type genus and species of the phylum Planctomycetes.</title>
        <authorList>
            <person name="Svetlana D.N."/>
            <person name="Overmann J."/>
        </authorList>
    </citation>
    <scope>NUCLEOTIDE SEQUENCE [LARGE SCALE GENOMIC DNA]</scope>
    <source>
        <strain evidence="1">Phe10_nw2017</strain>
    </source>
</reference>
<comment type="caution">
    <text evidence="1">The sequence shown here is derived from an EMBL/GenBank/DDBJ whole genome shotgun (WGS) entry which is preliminary data.</text>
</comment>
<feature type="non-terminal residue" evidence="1">
    <location>
        <position position="241"/>
    </location>
</feature>
<dbReference type="AlphaFoldDB" id="A0A5C6M457"/>
<reference evidence="1 2" key="2">
    <citation type="submission" date="2019-08" db="EMBL/GenBank/DDBJ databases">
        <authorList>
            <person name="Henke P."/>
        </authorList>
    </citation>
    <scope>NUCLEOTIDE SEQUENCE [LARGE SCALE GENOMIC DNA]</scope>
    <source>
        <strain evidence="1">Phe10_nw2017</strain>
    </source>
</reference>
<dbReference type="Proteomes" id="UP000321083">
    <property type="component" value="Unassembled WGS sequence"/>
</dbReference>
<keyword evidence="2" id="KW-1185">Reference proteome</keyword>
<protein>
    <submittedName>
        <fullName evidence="1">Uncharacterized protein</fullName>
    </submittedName>
</protein>
<organism evidence="1 2">
    <name type="scientific">Planctomyces bekefii</name>
    <dbReference type="NCBI Taxonomy" id="1653850"/>
    <lineage>
        <taxon>Bacteria</taxon>
        <taxon>Pseudomonadati</taxon>
        <taxon>Planctomycetota</taxon>
        <taxon>Planctomycetia</taxon>
        <taxon>Planctomycetales</taxon>
        <taxon>Planctomycetaceae</taxon>
        <taxon>Planctomyces</taxon>
    </lineage>
</organism>
<evidence type="ECO:0000313" key="1">
    <source>
        <dbReference type="EMBL" id="TWW08034.1"/>
    </source>
</evidence>
<accession>A0A5C6M457</accession>
<name>A0A5C6M457_9PLAN</name>